<sequence length="154" mass="17467">MTSTPAFSLMYRQASFDDTPEIAVLMDPDVQARKLLRRTDQELNDLTKHGFVAHHEDQLIGFCAVEIYSRKMAEIQCLVVKPPYRSQGVGRELVGMCVDRARELGVLEVMAISASDEFLRGCGFDYSLPDQKRAMFFQLRARHESETGDPVVDH</sequence>
<keyword evidence="5" id="KW-1185">Reference proteome</keyword>
<evidence type="ECO:0000313" key="4">
    <source>
        <dbReference type="EMBL" id="QDS93638.1"/>
    </source>
</evidence>
<dbReference type="InterPro" id="IPR016181">
    <property type="entry name" value="Acyl_CoA_acyltransferase"/>
</dbReference>
<dbReference type="GO" id="GO:0016747">
    <property type="term" value="F:acyltransferase activity, transferring groups other than amino-acyl groups"/>
    <property type="evidence" value="ECO:0007669"/>
    <property type="project" value="InterPro"/>
</dbReference>
<reference evidence="4 5" key="1">
    <citation type="submission" date="2019-02" db="EMBL/GenBank/DDBJ databases">
        <title>Deep-cultivation of Planctomycetes and their phenomic and genomic characterization uncovers novel biology.</title>
        <authorList>
            <person name="Wiegand S."/>
            <person name="Jogler M."/>
            <person name="Boedeker C."/>
            <person name="Pinto D."/>
            <person name="Vollmers J."/>
            <person name="Rivas-Marin E."/>
            <person name="Kohn T."/>
            <person name="Peeters S.H."/>
            <person name="Heuer A."/>
            <person name="Rast P."/>
            <person name="Oberbeckmann S."/>
            <person name="Bunk B."/>
            <person name="Jeske O."/>
            <person name="Meyerdierks A."/>
            <person name="Storesund J.E."/>
            <person name="Kallscheuer N."/>
            <person name="Luecker S."/>
            <person name="Lage O.M."/>
            <person name="Pohl T."/>
            <person name="Merkel B.J."/>
            <person name="Hornburger P."/>
            <person name="Mueller R.-W."/>
            <person name="Bruemmer F."/>
            <person name="Labrenz M."/>
            <person name="Spormann A.M."/>
            <person name="Op den Camp H."/>
            <person name="Overmann J."/>
            <person name="Amann R."/>
            <person name="Jetten M.S.M."/>
            <person name="Mascher T."/>
            <person name="Medema M.H."/>
            <person name="Devos D.P."/>
            <person name="Kaster A.-K."/>
            <person name="Ovreas L."/>
            <person name="Rohde M."/>
            <person name="Galperin M.Y."/>
            <person name="Jogler C."/>
        </authorList>
    </citation>
    <scope>NUCLEOTIDE SEQUENCE [LARGE SCALE GENOMIC DNA]</scope>
    <source>
        <strain evidence="4 5">FF011L</strain>
    </source>
</reference>
<dbReference type="RefSeq" id="WP_145351761.1">
    <property type="nucleotide sequence ID" value="NZ_CP036262.1"/>
</dbReference>
<evidence type="ECO:0000313" key="5">
    <source>
        <dbReference type="Proteomes" id="UP000320672"/>
    </source>
</evidence>
<dbReference type="Proteomes" id="UP000320672">
    <property type="component" value="Chromosome"/>
</dbReference>
<dbReference type="InterPro" id="IPR050832">
    <property type="entry name" value="Bact_Acetyltransf"/>
</dbReference>
<protein>
    <submittedName>
        <fullName evidence="4">Acetyltransferase</fullName>
    </submittedName>
</protein>
<dbReference type="PANTHER" id="PTHR43877">
    <property type="entry name" value="AMINOALKYLPHOSPHONATE N-ACETYLTRANSFERASE-RELATED-RELATED"/>
    <property type="match status" value="1"/>
</dbReference>
<evidence type="ECO:0000259" key="3">
    <source>
        <dbReference type="PROSITE" id="PS51186"/>
    </source>
</evidence>
<keyword evidence="1 4" id="KW-0808">Transferase</keyword>
<dbReference type="InterPro" id="IPR000182">
    <property type="entry name" value="GNAT_dom"/>
</dbReference>
<dbReference type="PANTHER" id="PTHR43877:SF8">
    <property type="entry name" value="N-ACETYLGLUTAMATE SYNTHASE-RELATED"/>
    <property type="match status" value="1"/>
</dbReference>
<dbReference type="Pfam" id="PF00583">
    <property type="entry name" value="Acetyltransf_1"/>
    <property type="match status" value="1"/>
</dbReference>
<feature type="domain" description="N-acetyltransferase" evidence="3">
    <location>
        <begin position="9"/>
        <end position="140"/>
    </location>
</feature>
<dbReference type="KEGG" id="rml:FF011L_24110"/>
<dbReference type="OrthoDB" id="9775804at2"/>
<name>A0A517MFH8_9BACT</name>
<dbReference type="CDD" id="cd04301">
    <property type="entry name" value="NAT_SF"/>
    <property type="match status" value="1"/>
</dbReference>
<dbReference type="PROSITE" id="PS51186">
    <property type="entry name" value="GNAT"/>
    <property type="match status" value="1"/>
</dbReference>
<keyword evidence="2" id="KW-0012">Acyltransferase</keyword>
<proteinExistence type="predicted"/>
<dbReference type="EMBL" id="CP036262">
    <property type="protein sequence ID" value="QDS93638.1"/>
    <property type="molecule type" value="Genomic_DNA"/>
</dbReference>
<evidence type="ECO:0000256" key="2">
    <source>
        <dbReference type="ARBA" id="ARBA00023315"/>
    </source>
</evidence>
<gene>
    <name evidence="4" type="ORF">FF011L_24110</name>
</gene>
<organism evidence="4 5">
    <name type="scientific">Roseimaritima multifibrata</name>
    <dbReference type="NCBI Taxonomy" id="1930274"/>
    <lineage>
        <taxon>Bacteria</taxon>
        <taxon>Pseudomonadati</taxon>
        <taxon>Planctomycetota</taxon>
        <taxon>Planctomycetia</taxon>
        <taxon>Pirellulales</taxon>
        <taxon>Pirellulaceae</taxon>
        <taxon>Roseimaritima</taxon>
    </lineage>
</organism>
<dbReference type="SUPFAM" id="SSF55729">
    <property type="entry name" value="Acyl-CoA N-acyltransferases (Nat)"/>
    <property type="match status" value="1"/>
</dbReference>
<dbReference type="AlphaFoldDB" id="A0A517MFH8"/>
<accession>A0A517MFH8</accession>
<evidence type="ECO:0000256" key="1">
    <source>
        <dbReference type="ARBA" id="ARBA00022679"/>
    </source>
</evidence>
<dbReference type="Gene3D" id="3.40.630.30">
    <property type="match status" value="1"/>
</dbReference>